<evidence type="ECO:0000256" key="1">
    <source>
        <dbReference type="ARBA" id="ARBA00004496"/>
    </source>
</evidence>
<dbReference type="Pfam" id="PF02367">
    <property type="entry name" value="TsaE"/>
    <property type="match status" value="1"/>
</dbReference>
<dbReference type="SUPFAM" id="SSF52540">
    <property type="entry name" value="P-loop containing nucleoside triphosphate hydrolases"/>
    <property type="match status" value="1"/>
</dbReference>
<keyword evidence="6" id="KW-0479">Metal-binding</keyword>
<dbReference type="Proteomes" id="UP001499951">
    <property type="component" value="Unassembled WGS sequence"/>
</dbReference>
<evidence type="ECO:0000256" key="6">
    <source>
        <dbReference type="ARBA" id="ARBA00022723"/>
    </source>
</evidence>
<name>A0ABN1F8Y8_9PROT</name>
<accession>A0ABN1F8Y8</accession>
<evidence type="ECO:0000256" key="4">
    <source>
        <dbReference type="ARBA" id="ARBA00022490"/>
    </source>
</evidence>
<sequence>MTQDSPFTARFDLPDLAATAALGAKIASGLQAGDLVALAGDLGAGKTALARGILTALGLSGPMPSPTFTLVQVYEAPRLVVHHYDLYRLEDPRELAELGLDEALEQGAVLVEWPDRAGGLLPEDALIVSLTMPDAQYRRAELTGPARWASVFRG</sequence>
<dbReference type="PANTHER" id="PTHR33540">
    <property type="entry name" value="TRNA THREONYLCARBAMOYLADENOSINE BIOSYNTHESIS PROTEIN TSAE"/>
    <property type="match status" value="1"/>
</dbReference>
<comment type="subcellular location">
    <subcellularLocation>
        <location evidence="1">Cytoplasm</location>
    </subcellularLocation>
</comment>
<evidence type="ECO:0000313" key="11">
    <source>
        <dbReference type="EMBL" id="GAA0585390.1"/>
    </source>
</evidence>
<proteinExistence type="inferred from homology"/>
<keyword evidence="4" id="KW-0963">Cytoplasm</keyword>
<dbReference type="NCBIfam" id="TIGR00150">
    <property type="entry name" value="T6A_YjeE"/>
    <property type="match status" value="1"/>
</dbReference>
<protein>
    <recommendedName>
        <fullName evidence="3">tRNA threonylcarbamoyladenosine biosynthesis protein TsaE</fullName>
    </recommendedName>
    <alternativeName>
        <fullName evidence="10">t(6)A37 threonylcarbamoyladenosine biosynthesis protein TsaE</fullName>
    </alternativeName>
</protein>
<evidence type="ECO:0000256" key="9">
    <source>
        <dbReference type="ARBA" id="ARBA00022842"/>
    </source>
</evidence>
<evidence type="ECO:0000256" key="7">
    <source>
        <dbReference type="ARBA" id="ARBA00022741"/>
    </source>
</evidence>
<evidence type="ECO:0000256" key="2">
    <source>
        <dbReference type="ARBA" id="ARBA00007599"/>
    </source>
</evidence>
<reference evidence="11 12" key="1">
    <citation type="journal article" date="2019" name="Int. J. Syst. Evol. Microbiol.">
        <title>The Global Catalogue of Microorganisms (GCM) 10K type strain sequencing project: providing services to taxonomists for standard genome sequencing and annotation.</title>
        <authorList>
            <consortium name="The Broad Institute Genomics Platform"/>
            <consortium name="The Broad Institute Genome Sequencing Center for Infectious Disease"/>
            <person name="Wu L."/>
            <person name="Ma J."/>
        </authorList>
    </citation>
    <scope>NUCLEOTIDE SEQUENCE [LARGE SCALE GENOMIC DNA]</scope>
    <source>
        <strain evidence="11 12">JCM 15089</strain>
    </source>
</reference>
<keyword evidence="7" id="KW-0547">Nucleotide-binding</keyword>
<comment type="caution">
    <text evidence="11">The sequence shown here is derived from an EMBL/GenBank/DDBJ whole genome shotgun (WGS) entry which is preliminary data.</text>
</comment>
<dbReference type="Gene3D" id="3.40.50.300">
    <property type="entry name" value="P-loop containing nucleotide triphosphate hydrolases"/>
    <property type="match status" value="1"/>
</dbReference>
<keyword evidence="12" id="KW-1185">Reference proteome</keyword>
<evidence type="ECO:0000256" key="10">
    <source>
        <dbReference type="ARBA" id="ARBA00032441"/>
    </source>
</evidence>
<dbReference type="InterPro" id="IPR027417">
    <property type="entry name" value="P-loop_NTPase"/>
</dbReference>
<evidence type="ECO:0000256" key="3">
    <source>
        <dbReference type="ARBA" id="ARBA00019010"/>
    </source>
</evidence>
<gene>
    <name evidence="11" type="primary">tsaE</name>
    <name evidence="11" type="ORF">GCM10008942_37890</name>
</gene>
<dbReference type="RefSeq" id="WP_166929313.1">
    <property type="nucleotide sequence ID" value="NZ_BAAADD010000011.1"/>
</dbReference>
<comment type="similarity">
    <text evidence="2">Belongs to the TsaE family.</text>
</comment>
<keyword evidence="5" id="KW-0819">tRNA processing</keyword>
<evidence type="ECO:0000313" key="12">
    <source>
        <dbReference type="Proteomes" id="UP001499951"/>
    </source>
</evidence>
<dbReference type="PANTHER" id="PTHR33540:SF2">
    <property type="entry name" value="TRNA THREONYLCARBAMOYLADENOSINE BIOSYNTHESIS PROTEIN TSAE"/>
    <property type="match status" value="1"/>
</dbReference>
<organism evidence="11 12">
    <name type="scientific">Rhizomicrobium electricum</name>
    <dbReference type="NCBI Taxonomy" id="480070"/>
    <lineage>
        <taxon>Bacteria</taxon>
        <taxon>Pseudomonadati</taxon>
        <taxon>Pseudomonadota</taxon>
        <taxon>Alphaproteobacteria</taxon>
        <taxon>Micropepsales</taxon>
        <taxon>Micropepsaceae</taxon>
        <taxon>Rhizomicrobium</taxon>
    </lineage>
</organism>
<evidence type="ECO:0000256" key="5">
    <source>
        <dbReference type="ARBA" id="ARBA00022694"/>
    </source>
</evidence>
<dbReference type="EMBL" id="BAAADD010000011">
    <property type="protein sequence ID" value="GAA0585390.1"/>
    <property type="molecule type" value="Genomic_DNA"/>
</dbReference>
<evidence type="ECO:0000256" key="8">
    <source>
        <dbReference type="ARBA" id="ARBA00022840"/>
    </source>
</evidence>
<keyword evidence="8" id="KW-0067">ATP-binding</keyword>
<keyword evidence="9" id="KW-0460">Magnesium</keyword>
<dbReference type="InterPro" id="IPR003442">
    <property type="entry name" value="T6A_TsaE"/>
</dbReference>